<keyword evidence="2" id="KW-1185">Reference proteome</keyword>
<accession>R0KAZ8</accession>
<evidence type="ECO:0000313" key="1">
    <source>
        <dbReference type="EMBL" id="EOB07506.1"/>
    </source>
</evidence>
<proteinExistence type="predicted"/>
<reference evidence="2" key="1">
    <citation type="journal article" date="2013" name="Nat. Genet.">
        <title>The duck genome and transcriptome provide insight into an avian influenza virus reservoir species.</title>
        <authorList>
            <person name="Huang Y."/>
            <person name="Li Y."/>
            <person name="Burt D.W."/>
            <person name="Chen H."/>
            <person name="Zhang Y."/>
            <person name="Qian W."/>
            <person name="Kim H."/>
            <person name="Gan S."/>
            <person name="Zhao Y."/>
            <person name="Li J."/>
            <person name="Yi K."/>
            <person name="Feng H."/>
            <person name="Zhu P."/>
            <person name="Li B."/>
            <person name="Liu Q."/>
            <person name="Fairley S."/>
            <person name="Magor K.E."/>
            <person name="Du Z."/>
            <person name="Hu X."/>
            <person name="Goodman L."/>
            <person name="Tafer H."/>
            <person name="Vignal A."/>
            <person name="Lee T."/>
            <person name="Kim K.W."/>
            <person name="Sheng Z."/>
            <person name="An Y."/>
            <person name="Searle S."/>
            <person name="Herrero J."/>
            <person name="Groenen M.A."/>
            <person name="Crooijmans R.P."/>
            <person name="Faraut T."/>
            <person name="Cai Q."/>
            <person name="Webster R.G."/>
            <person name="Aldridge J.R."/>
            <person name="Warren W.C."/>
            <person name="Bartschat S."/>
            <person name="Kehr S."/>
            <person name="Marz M."/>
            <person name="Stadler P.F."/>
            <person name="Smith J."/>
            <person name="Kraus R.H."/>
            <person name="Zhao Y."/>
            <person name="Ren L."/>
            <person name="Fei J."/>
            <person name="Morisson M."/>
            <person name="Kaiser P."/>
            <person name="Griffin D.K."/>
            <person name="Rao M."/>
            <person name="Pitel F."/>
            <person name="Wang J."/>
            <person name="Li N."/>
        </authorList>
    </citation>
    <scope>NUCLEOTIDE SEQUENCE [LARGE SCALE GENOMIC DNA]</scope>
</reference>
<dbReference type="Proteomes" id="UP000296049">
    <property type="component" value="Unassembled WGS sequence"/>
</dbReference>
<organism evidence="1 2">
    <name type="scientific">Anas platyrhynchos</name>
    <name type="common">Mallard</name>
    <name type="synonym">Anas boschas</name>
    <dbReference type="NCBI Taxonomy" id="8839"/>
    <lineage>
        <taxon>Eukaryota</taxon>
        <taxon>Metazoa</taxon>
        <taxon>Chordata</taxon>
        <taxon>Craniata</taxon>
        <taxon>Vertebrata</taxon>
        <taxon>Euteleostomi</taxon>
        <taxon>Archelosauria</taxon>
        <taxon>Archosauria</taxon>
        <taxon>Dinosauria</taxon>
        <taxon>Saurischia</taxon>
        <taxon>Theropoda</taxon>
        <taxon>Coelurosauria</taxon>
        <taxon>Aves</taxon>
        <taxon>Neognathae</taxon>
        <taxon>Galloanserae</taxon>
        <taxon>Anseriformes</taxon>
        <taxon>Anatidae</taxon>
        <taxon>Anatinae</taxon>
        <taxon>Anas</taxon>
    </lineage>
</organism>
<feature type="non-terminal residue" evidence="1">
    <location>
        <position position="1"/>
    </location>
</feature>
<evidence type="ECO:0000313" key="2">
    <source>
        <dbReference type="Proteomes" id="UP000296049"/>
    </source>
</evidence>
<dbReference type="EMBL" id="KB742523">
    <property type="protein sequence ID" value="EOB07506.1"/>
    <property type="molecule type" value="Genomic_DNA"/>
</dbReference>
<protein>
    <submittedName>
        <fullName evidence="1">Uncharacterized protein</fullName>
    </submittedName>
</protein>
<gene>
    <name evidence="1" type="ORF">Anapl_02001</name>
</gene>
<name>R0KAZ8_ANAPL</name>
<sequence>CLSLACSKCEVQCVSLTSGARKRKVETGCFHLRSPQAKSKHTWSITTAQLMHDGAIFWSNLWIIKNLSIDFIEQYYIVNSE</sequence>
<dbReference type="AlphaFoldDB" id="R0KAZ8"/>
<feature type="non-terminal residue" evidence="1">
    <location>
        <position position="81"/>
    </location>
</feature>